<dbReference type="PROSITE" id="PS50810">
    <property type="entry name" value="FRATAXIN_2"/>
    <property type="match status" value="1"/>
</dbReference>
<dbReference type="GO" id="GO:0051537">
    <property type="term" value="F:2 iron, 2 sulfur cluster binding"/>
    <property type="evidence" value="ECO:0007669"/>
    <property type="project" value="TreeGrafter"/>
</dbReference>
<keyword evidence="4" id="KW-0409">Iron storage</keyword>
<comment type="catalytic activity">
    <reaction evidence="12">
        <text>4 Fe(2+) + O2 + 4 H(+) = 4 Fe(3+) + 2 H2O</text>
        <dbReference type="Rhea" id="RHEA:11148"/>
        <dbReference type="ChEBI" id="CHEBI:15377"/>
        <dbReference type="ChEBI" id="CHEBI:15378"/>
        <dbReference type="ChEBI" id="CHEBI:15379"/>
        <dbReference type="ChEBI" id="CHEBI:29033"/>
        <dbReference type="ChEBI" id="CHEBI:29034"/>
        <dbReference type="EC" id="1.16.3.1"/>
    </reaction>
</comment>
<dbReference type="SMART" id="SM01219">
    <property type="entry name" value="Frataxin_Cyay"/>
    <property type="match status" value="1"/>
</dbReference>
<dbReference type="InterPro" id="IPR002908">
    <property type="entry name" value="Frataxin/CyaY"/>
</dbReference>
<dbReference type="PANTHER" id="PTHR16821:SF2">
    <property type="entry name" value="FRATAXIN, MITOCHONDRIAL"/>
    <property type="match status" value="1"/>
</dbReference>
<dbReference type="PANTHER" id="PTHR16821">
    <property type="entry name" value="FRATAXIN"/>
    <property type="match status" value="1"/>
</dbReference>
<dbReference type="PROSITE" id="PS01344">
    <property type="entry name" value="FRATAXIN_1"/>
    <property type="match status" value="1"/>
</dbReference>
<dbReference type="AlphaFoldDB" id="A0A9N9A031"/>
<dbReference type="Gene3D" id="3.30.920.10">
    <property type="entry name" value="Frataxin/CyaY"/>
    <property type="match status" value="1"/>
</dbReference>
<evidence type="ECO:0000256" key="5">
    <source>
        <dbReference type="ARBA" id="ARBA00022448"/>
    </source>
</evidence>
<evidence type="ECO:0000256" key="2">
    <source>
        <dbReference type="ARBA" id="ARBA00008183"/>
    </source>
</evidence>
<evidence type="ECO:0000256" key="6">
    <source>
        <dbReference type="ARBA" id="ARBA00022496"/>
    </source>
</evidence>
<keyword evidence="8" id="KW-0560">Oxidoreductase</keyword>
<evidence type="ECO:0000256" key="1">
    <source>
        <dbReference type="ARBA" id="ARBA00004173"/>
    </source>
</evidence>
<dbReference type="SUPFAM" id="SSF55387">
    <property type="entry name" value="Frataxin/Nqo15-like"/>
    <property type="match status" value="1"/>
</dbReference>
<evidence type="ECO:0000313" key="14">
    <source>
        <dbReference type="Proteomes" id="UP000789831"/>
    </source>
</evidence>
<dbReference type="OrthoDB" id="1897642at2759"/>
<keyword evidence="11" id="KW-0496">Mitochondrion</keyword>
<dbReference type="GO" id="GO:0006826">
    <property type="term" value="P:iron ion transport"/>
    <property type="evidence" value="ECO:0007669"/>
    <property type="project" value="UniProtKB-KW"/>
</dbReference>
<reference evidence="13" key="1">
    <citation type="submission" date="2021-06" db="EMBL/GenBank/DDBJ databases">
        <authorList>
            <person name="Kallberg Y."/>
            <person name="Tangrot J."/>
            <person name="Rosling A."/>
        </authorList>
    </citation>
    <scope>NUCLEOTIDE SEQUENCE</scope>
    <source>
        <strain evidence="13">MT106</strain>
    </source>
</reference>
<keyword evidence="6" id="KW-0410">Iron transport</keyword>
<evidence type="ECO:0000256" key="12">
    <source>
        <dbReference type="ARBA" id="ARBA00047990"/>
    </source>
</evidence>
<evidence type="ECO:0000256" key="7">
    <source>
        <dbReference type="ARBA" id="ARBA00022946"/>
    </source>
</evidence>
<accession>A0A9N9A031</accession>
<comment type="similarity">
    <text evidence="2">Belongs to the frataxin family.</text>
</comment>
<dbReference type="CDD" id="cd00503">
    <property type="entry name" value="Frataxin"/>
    <property type="match status" value="1"/>
</dbReference>
<dbReference type="GO" id="GO:0016226">
    <property type="term" value="P:iron-sulfur cluster assembly"/>
    <property type="evidence" value="ECO:0007669"/>
    <property type="project" value="InterPro"/>
</dbReference>
<keyword evidence="7" id="KW-0809">Transit peptide</keyword>
<dbReference type="GO" id="GO:0005739">
    <property type="term" value="C:mitochondrion"/>
    <property type="evidence" value="ECO:0007669"/>
    <property type="project" value="UniProtKB-SubCell"/>
</dbReference>
<dbReference type="NCBIfam" id="TIGR03422">
    <property type="entry name" value="mito_frataxin"/>
    <property type="match status" value="1"/>
</dbReference>
<comment type="subcellular location">
    <subcellularLocation>
        <location evidence="1">Mitochondrion</location>
    </subcellularLocation>
</comment>
<evidence type="ECO:0000256" key="4">
    <source>
        <dbReference type="ARBA" id="ARBA00022434"/>
    </source>
</evidence>
<keyword evidence="5" id="KW-0813">Transport</keyword>
<evidence type="ECO:0000256" key="10">
    <source>
        <dbReference type="ARBA" id="ARBA00023065"/>
    </source>
</evidence>
<dbReference type="Proteomes" id="UP000789831">
    <property type="component" value="Unassembled WGS sequence"/>
</dbReference>
<protein>
    <recommendedName>
        <fullName evidence="3">ferroxidase</fullName>
        <ecNumber evidence="3">1.16.3.1</ecNumber>
    </recommendedName>
</protein>
<evidence type="ECO:0000256" key="3">
    <source>
        <dbReference type="ARBA" id="ARBA00013107"/>
    </source>
</evidence>
<keyword evidence="14" id="KW-1185">Reference proteome</keyword>
<dbReference type="InterPro" id="IPR017789">
    <property type="entry name" value="Frataxin"/>
</dbReference>
<evidence type="ECO:0000256" key="9">
    <source>
        <dbReference type="ARBA" id="ARBA00023004"/>
    </source>
</evidence>
<sequence>MLAKVPRLARHCFNSSFKSLQVQLPWQARTNTVLGALLLCRRGNSSNIWGLNKYLMSVLVQRHYNINNSCSKSMSSSVDTSKERETTPNYVISIANWLNTNTRIRDSELSADTYHRISEETMENILEYLENLGDELDNVKDYDVEYSSGVLTLKCGLAGTYVINKQPPNKQIWLSSPLSGPKRYDYDLATQKWFYHRDNTTLYDLLNEELSKIFNRNVKPKFIFRFKNSPTQRSIVAAQASRSSTIPQSSPHIFGQPTSVALLSSLGIGSTGAKLSSKCDLRQTYHGSGNSLLIRYDRLVRELWVELRQAEEKHFSLEMGNAEQEQELLDKIESLNTAMYGKIPYIFSYAAAQNLFRFYAITGKESRIPISECVICQHPWRNSWQA</sequence>
<organism evidence="13 14">
    <name type="scientific">Ambispora gerdemannii</name>
    <dbReference type="NCBI Taxonomy" id="144530"/>
    <lineage>
        <taxon>Eukaryota</taxon>
        <taxon>Fungi</taxon>
        <taxon>Fungi incertae sedis</taxon>
        <taxon>Mucoromycota</taxon>
        <taxon>Glomeromycotina</taxon>
        <taxon>Glomeromycetes</taxon>
        <taxon>Archaeosporales</taxon>
        <taxon>Ambisporaceae</taxon>
        <taxon>Ambispora</taxon>
    </lineage>
</organism>
<dbReference type="NCBIfam" id="TIGR03421">
    <property type="entry name" value="FeS_CyaY"/>
    <property type="match status" value="1"/>
</dbReference>
<evidence type="ECO:0000256" key="11">
    <source>
        <dbReference type="ARBA" id="ARBA00023128"/>
    </source>
</evidence>
<comment type="caution">
    <text evidence="13">The sequence shown here is derived from an EMBL/GenBank/DDBJ whole genome shotgun (WGS) entry which is preliminary data.</text>
</comment>
<dbReference type="EMBL" id="CAJVPL010000597">
    <property type="protein sequence ID" value="CAG8513187.1"/>
    <property type="molecule type" value="Genomic_DNA"/>
</dbReference>
<proteinExistence type="inferred from homology"/>
<keyword evidence="10" id="KW-0406">Ion transport</keyword>
<evidence type="ECO:0000313" key="13">
    <source>
        <dbReference type="EMBL" id="CAG8513187.1"/>
    </source>
</evidence>
<dbReference type="Pfam" id="PF01491">
    <property type="entry name" value="Frataxin_Cyay"/>
    <property type="match status" value="1"/>
</dbReference>
<keyword evidence="9" id="KW-0408">Iron</keyword>
<dbReference type="InterPro" id="IPR020895">
    <property type="entry name" value="Frataxin_CS"/>
</dbReference>
<dbReference type="GO" id="GO:0004322">
    <property type="term" value="F:ferroxidase activity"/>
    <property type="evidence" value="ECO:0007669"/>
    <property type="project" value="UniProtKB-EC"/>
</dbReference>
<evidence type="ECO:0000256" key="8">
    <source>
        <dbReference type="ARBA" id="ARBA00023002"/>
    </source>
</evidence>
<dbReference type="GO" id="GO:0006879">
    <property type="term" value="P:intracellular iron ion homeostasis"/>
    <property type="evidence" value="ECO:0007669"/>
    <property type="project" value="UniProtKB-KW"/>
</dbReference>
<dbReference type="EC" id="1.16.3.1" evidence="3"/>
<dbReference type="GO" id="GO:0008198">
    <property type="term" value="F:ferrous iron binding"/>
    <property type="evidence" value="ECO:0007669"/>
    <property type="project" value="TreeGrafter"/>
</dbReference>
<dbReference type="InterPro" id="IPR036524">
    <property type="entry name" value="Frataxin/CyaY_sf"/>
</dbReference>
<gene>
    <name evidence="13" type="ORF">AGERDE_LOCUS4847</name>
</gene>
<dbReference type="GO" id="GO:0008199">
    <property type="term" value="F:ferric iron binding"/>
    <property type="evidence" value="ECO:0007669"/>
    <property type="project" value="InterPro"/>
</dbReference>
<dbReference type="GO" id="GO:0034986">
    <property type="term" value="F:iron chaperone activity"/>
    <property type="evidence" value="ECO:0007669"/>
    <property type="project" value="TreeGrafter"/>
</dbReference>
<name>A0A9N9A031_9GLOM</name>